<dbReference type="Gene3D" id="2.40.100.10">
    <property type="entry name" value="Cyclophilin-like"/>
    <property type="match status" value="1"/>
</dbReference>
<dbReference type="Proteomes" id="UP001241537">
    <property type="component" value="Unassembled WGS sequence"/>
</dbReference>
<keyword evidence="1" id="KW-0547">Nucleotide-binding</keyword>
<evidence type="ECO:0000256" key="2">
    <source>
        <dbReference type="ARBA" id="ARBA00022801"/>
    </source>
</evidence>
<dbReference type="GO" id="GO:0005524">
    <property type="term" value="F:ATP binding"/>
    <property type="evidence" value="ECO:0007669"/>
    <property type="project" value="UniProtKB-KW"/>
</dbReference>
<dbReference type="PANTHER" id="PTHR34698">
    <property type="entry name" value="5-OXOPROLINASE SUBUNIT B"/>
    <property type="match status" value="1"/>
</dbReference>
<dbReference type="AlphaFoldDB" id="A0AAE3V961"/>
<keyword evidence="5" id="KW-0649">Protein kinase inhibitor</keyword>
<feature type="domain" description="Carboxyltransferase" evidence="4">
    <location>
        <begin position="4"/>
        <end position="205"/>
    </location>
</feature>
<dbReference type="SUPFAM" id="SSF160467">
    <property type="entry name" value="PH0987 N-terminal domain-like"/>
    <property type="match status" value="1"/>
</dbReference>
<reference evidence="5" key="1">
    <citation type="submission" date="2023-07" db="EMBL/GenBank/DDBJ databases">
        <title>Genomic Encyclopedia of Type Strains, Phase IV (KMG-IV): sequencing the most valuable type-strain genomes for metagenomic binning, comparative biology and taxonomic classification.</title>
        <authorList>
            <person name="Goeker M."/>
        </authorList>
    </citation>
    <scope>NUCLEOTIDE SEQUENCE</scope>
    <source>
        <strain evidence="5">DSM 19659</strain>
    </source>
</reference>
<dbReference type="Gene3D" id="3.30.1360.40">
    <property type="match status" value="1"/>
</dbReference>
<keyword evidence="6" id="KW-1185">Reference proteome</keyword>
<dbReference type="RefSeq" id="WP_106611530.1">
    <property type="nucleotide sequence ID" value="NZ_JAUSTO010000003.1"/>
</dbReference>
<keyword evidence="3" id="KW-0067">ATP-binding</keyword>
<accession>A0AAE3V961</accession>
<dbReference type="NCBIfam" id="TIGR00370">
    <property type="entry name" value="5-oxoprolinase subunit PxpB"/>
    <property type="match status" value="1"/>
</dbReference>
<evidence type="ECO:0000313" key="6">
    <source>
        <dbReference type="Proteomes" id="UP001241537"/>
    </source>
</evidence>
<dbReference type="GO" id="GO:0004860">
    <property type="term" value="F:protein kinase inhibitor activity"/>
    <property type="evidence" value="ECO:0007669"/>
    <property type="project" value="UniProtKB-KW"/>
</dbReference>
<dbReference type="SMART" id="SM00796">
    <property type="entry name" value="AHS1"/>
    <property type="match status" value="1"/>
</dbReference>
<dbReference type="PANTHER" id="PTHR34698:SF2">
    <property type="entry name" value="5-OXOPROLINASE SUBUNIT B"/>
    <property type="match status" value="1"/>
</dbReference>
<proteinExistence type="predicted"/>
<dbReference type="EMBL" id="JAUSTO010000003">
    <property type="protein sequence ID" value="MDQ0152057.1"/>
    <property type="molecule type" value="Genomic_DNA"/>
</dbReference>
<organism evidence="5 6">
    <name type="scientific">Moryella indoligenes</name>
    <dbReference type="NCBI Taxonomy" id="371674"/>
    <lineage>
        <taxon>Bacteria</taxon>
        <taxon>Bacillati</taxon>
        <taxon>Bacillota</taxon>
        <taxon>Clostridia</taxon>
        <taxon>Lachnospirales</taxon>
        <taxon>Lachnospiraceae</taxon>
        <taxon>Moryella</taxon>
    </lineage>
</organism>
<gene>
    <name evidence="5" type="ORF">J2S20_000739</name>
</gene>
<dbReference type="SUPFAM" id="SSF50891">
    <property type="entry name" value="Cyclophilin-like"/>
    <property type="match status" value="1"/>
</dbReference>
<dbReference type="InterPro" id="IPR029000">
    <property type="entry name" value="Cyclophilin-like_dom_sf"/>
</dbReference>
<protein>
    <submittedName>
        <fullName evidence="5">KipI family sensor histidine kinase inhibitor</fullName>
    </submittedName>
</protein>
<sequence>MANVRFLLTGDTSLCAEFGNEISEKINAEIRAFNILLKESHIPGIVETVPTYRSLMIHYDPGKISCKTLIEHLGALTEKLDSVTIPPSDVLEIPVLYGGEMGPDLGFVAEHAALSEEEVIRIHTSTEYLIYMLGFTPGFTYLGGMSDALETPRLKTPRVKIPAGSVGIAGKQTGVYPIDSPGGWQLIGRTPVHMYDPARETPILPEAGQYIKFRAIDQKEYDEIAAAENAGSYVVKKYPRKEAQ</sequence>
<name>A0AAE3V961_9FIRM</name>
<evidence type="ECO:0000313" key="5">
    <source>
        <dbReference type="EMBL" id="MDQ0152057.1"/>
    </source>
</evidence>
<keyword evidence="2" id="KW-0378">Hydrolase</keyword>
<dbReference type="Pfam" id="PF02682">
    <property type="entry name" value="CT_C_D"/>
    <property type="match status" value="1"/>
</dbReference>
<evidence type="ECO:0000256" key="3">
    <source>
        <dbReference type="ARBA" id="ARBA00022840"/>
    </source>
</evidence>
<dbReference type="GO" id="GO:0016787">
    <property type="term" value="F:hydrolase activity"/>
    <property type="evidence" value="ECO:0007669"/>
    <property type="project" value="UniProtKB-KW"/>
</dbReference>
<comment type="caution">
    <text evidence="5">The sequence shown here is derived from an EMBL/GenBank/DDBJ whole genome shotgun (WGS) entry which is preliminary data.</text>
</comment>
<dbReference type="InterPro" id="IPR010016">
    <property type="entry name" value="PxpB"/>
</dbReference>
<dbReference type="InterPro" id="IPR003833">
    <property type="entry name" value="CT_C_D"/>
</dbReference>
<evidence type="ECO:0000259" key="4">
    <source>
        <dbReference type="SMART" id="SM00796"/>
    </source>
</evidence>
<evidence type="ECO:0000256" key="1">
    <source>
        <dbReference type="ARBA" id="ARBA00022741"/>
    </source>
</evidence>